<keyword evidence="1" id="KW-0812">Transmembrane</keyword>
<dbReference type="Proteomes" id="UP001300015">
    <property type="component" value="Unassembled WGS sequence"/>
</dbReference>
<comment type="caution">
    <text evidence="2">The sequence shown here is derived from an EMBL/GenBank/DDBJ whole genome shotgun (WGS) entry which is preliminary data.</text>
</comment>
<protein>
    <recommendedName>
        <fullName evidence="4">Type VI secretion protein</fullName>
    </recommendedName>
</protein>
<keyword evidence="3" id="KW-1185">Reference proteome</keyword>
<keyword evidence="1" id="KW-0472">Membrane</keyword>
<gene>
    <name evidence="2" type="ORF">NQH49_11540</name>
</gene>
<keyword evidence="1" id="KW-1133">Transmembrane helix</keyword>
<dbReference type="EMBL" id="JANIET010000001">
    <property type="protein sequence ID" value="MCQ8228106.1"/>
    <property type="molecule type" value="Genomic_DNA"/>
</dbReference>
<feature type="transmembrane region" description="Helical" evidence="1">
    <location>
        <begin position="21"/>
        <end position="43"/>
    </location>
</feature>
<organism evidence="2 3">
    <name type="scientific">Pantoea trifolii</name>
    <dbReference type="NCBI Taxonomy" id="2968030"/>
    <lineage>
        <taxon>Bacteria</taxon>
        <taxon>Pseudomonadati</taxon>
        <taxon>Pseudomonadota</taxon>
        <taxon>Gammaproteobacteria</taxon>
        <taxon>Enterobacterales</taxon>
        <taxon>Erwiniaceae</taxon>
        <taxon>Pantoea</taxon>
    </lineage>
</organism>
<evidence type="ECO:0008006" key="4">
    <source>
        <dbReference type="Google" id="ProtNLM"/>
    </source>
</evidence>
<evidence type="ECO:0000256" key="1">
    <source>
        <dbReference type="SAM" id="Phobius"/>
    </source>
</evidence>
<reference evidence="2 3" key="1">
    <citation type="submission" date="2022-07" db="EMBL/GenBank/DDBJ databases">
        <title>Pantoea trifolii sp. nov. isolated from root nodules of Trifolium rubens.</title>
        <authorList>
            <person name="Kalita M."/>
            <person name="Wdowiak-Wrobel S."/>
            <person name="Marek-Kozaczuk M."/>
            <person name="Palusinska-Szysz M."/>
            <person name="Sokolowski W."/>
            <person name="Coutinho T."/>
            <person name="Hlahane L."/>
        </authorList>
    </citation>
    <scope>NUCLEOTIDE SEQUENCE [LARGE SCALE GENOMIC DNA]</scope>
    <source>
        <strain evidence="2 3">MMK2</strain>
    </source>
</reference>
<feature type="transmembrane region" description="Helical" evidence="1">
    <location>
        <begin position="49"/>
        <end position="70"/>
    </location>
</feature>
<dbReference type="RefSeq" id="WP_256696709.1">
    <property type="nucleotide sequence ID" value="NZ_JANIES010000001.1"/>
</dbReference>
<proteinExistence type="predicted"/>
<sequence>MNWPIPDIPQKKSLSAPSSKFWLIALLGLIVAGAFFSIFIFHAENYIDIFINGALPCVLAWLCLLGIAWFRYEKSTNAAILWEAQTQHTKSQWQRWAMWQRPIVANIILCPEEKGSQSLIGELKDIPAYPEKCRALHNRLSDINARLKFLDEGIERESPGYRNDLYNIAVLKTNKHDTQSISQAVFRQWDMIPDILSSFDDFYSGTESCTMKGMTLIIVLQDWPNAREGDYSEFITASLICNLDVIKSDSLNIRAGVGRFLHSESLIQSLDMLIEYNKLNGSDIKKVWLSGIEKADQIKLAQYADSNKWALPSRHPFLVINDSFGPAGPLSFPVSLSLLIDAAIKTEEMQLLISGNRDKTYSLCLITRKLFT</sequence>
<evidence type="ECO:0000313" key="2">
    <source>
        <dbReference type="EMBL" id="MCQ8228106.1"/>
    </source>
</evidence>
<name>A0ABT1VLS9_9GAMM</name>
<accession>A0ABT1VLS9</accession>
<evidence type="ECO:0000313" key="3">
    <source>
        <dbReference type="Proteomes" id="UP001300015"/>
    </source>
</evidence>